<proteinExistence type="predicted"/>
<reference evidence="1 2" key="1">
    <citation type="journal article" date="2021" name="bioRxiv">
        <title>Unique metabolic strategies in Hadean analogues reveal hints for primordial physiology.</title>
        <authorList>
            <person name="Nobu M.K."/>
            <person name="Nakai R."/>
            <person name="Tamazawa S."/>
            <person name="Mori H."/>
            <person name="Toyoda A."/>
            <person name="Ijiri A."/>
            <person name="Suzuki S."/>
            <person name="Kurokawa K."/>
            <person name="Kamagata Y."/>
            <person name="Tamaki H."/>
        </authorList>
    </citation>
    <scope>NUCLEOTIDE SEQUENCE [LARGE SCALE GENOMIC DNA]</scope>
    <source>
        <strain evidence="1">BS525</strain>
    </source>
</reference>
<dbReference type="AlphaFoldDB" id="A0A9E2F5B4"/>
<protein>
    <submittedName>
        <fullName evidence="1">Uncharacterized protein</fullName>
    </submittedName>
</protein>
<gene>
    <name evidence="1" type="ORF">DDT42_01900</name>
</gene>
<organism evidence="1 2">
    <name type="scientific">Psychracetigena formicireducens</name>
    <dbReference type="NCBI Taxonomy" id="2986056"/>
    <lineage>
        <taxon>Bacteria</taxon>
        <taxon>Bacillati</taxon>
        <taxon>Candidatus Lithacetigenota</taxon>
        <taxon>Candidatus Psychracetigena</taxon>
    </lineage>
</organism>
<dbReference type="Proteomes" id="UP000811545">
    <property type="component" value="Unassembled WGS sequence"/>
</dbReference>
<evidence type="ECO:0000313" key="1">
    <source>
        <dbReference type="EMBL" id="MBT9146021.1"/>
    </source>
</evidence>
<dbReference type="EMBL" id="QLTW01000273">
    <property type="protein sequence ID" value="MBT9146021.1"/>
    <property type="molecule type" value="Genomic_DNA"/>
</dbReference>
<sequence length="121" mass="14090">MEKMINNRSLLCRIYGISRSSTIEWENKGQIYDELAKRGIAIYPSRVERISGAVNSVKFDDLTKFPPRKLVEAEKEWLRTAYSWPDGPIQDPRPRAGAPKGVYYDEKKTRWFPRPYVKIPG</sequence>
<accession>A0A9E2F5B4</accession>
<evidence type="ECO:0000313" key="2">
    <source>
        <dbReference type="Proteomes" id="UP000811545"/>
    </source>
</evidence>
<name>A0A9E2F5B4_PSYF1</name>
<comment type="caution">
    <text evidence="1">The sequence shown here is derived from an EMBL/GenBank/DDBJ whole genome shotgun (WGS) entry which is preliminary data.</text>
</comment>